<dbReference type="PANTHER" id="PTHR22950">
    <property type="entry name" value="AMINO ACID TRANSPORTER"/>
    <property type="match status" value="1"/>
</dbReference>
<evidence type="ECO:0000256" key="2">
    <source>
        <dbReference type="ARBA" id="ARBA00008066"/>
    </source>
</evidence>
<dbReference type="GO" id="GO:0015179">
    <property type="term" value="F:L-amino acid transmembrane transporter activity"/>
    <property type="evidence" value="ECO:0007669"/>
    <property type="project" value="TreeGrafter"/>
</dbReference>
<evidence type="ECO:0000256" key="6">
    <source>
        <dbReference type="SAM" id="Phobius"/>
    </source>
</evidence>
<feature type="transmembrane region" description="Helical" evidence="6">
    <location>
        <begin position="223"/>
        <end position="245"/>
    </location>
</feature>
<name>A0A8H3WNX2_9PEZI</name>
<feature type="transmembrane region" description="Helical" evidence="6">
    <location>
        <begin position="190"/>
        <end position="211"/>
    </location>
</feature>
<dbReference type="Proteomes" id="UP000434172">
    <property type="component" value="Unassembled WGS sequence"/>
</dbReference>
<comment type="caution">
    <text evidence="8">The sequence shown here is derived from an EMBL/GenBank/DDBJ whole genome shotgun (WGS) entry which is preliminary data.</text>
</comment>
<dbReference type="AlphaFoldDB" id="A0A8H3WNX2"/>
<gene>
    <name evidence="8" type="ORF">GQ607_003571</name>
</gene>
<dbReference type="GO" id="GO:0016020">
    <property type="term" value="C:membrane"/>
    <property type="evidence" value="ECO:0007669"/>
    <property type="project" value="UniProtKB-SubCell"/>
</dbReference>
<dbReference type="Pfam" id="PF01490">
    <property type="entry name" value="Aa_trans"/>
    <property type="match status" value="1"/>
</dbReference>
<dbReference type="Gene3D" id="1.20.1740.10">
    <property type="entry name" value="Amino acid/polyamine transporter I"/>
    <property type="match status" value="1"/>
</dbReference>
<comment type="subcellular location">
    <subcellularLocation>
        <location evidence="1">Membrane</location>
        <topology evidence="1">Multi-pass membrane protein</topology>
    </subcellularLocation>
</comment>
<sequence length="399" mass="42740">MTKDVKRSSDDIYGNPEDLRVGETLTDREHDAVFGDMSKDGPNYRDVGWFGTSCLMMKTQIGLGVLSFPAVFDTLGLIPGAIILCTIAEYVMTAGSAMLSLSISLNALSDHGACTAVFVAVAFVLIFILASIRTLGRITWLAIVGVVCIITAVLTVTIAVSFQDQPPNAPKDIHWESDYRLFGNPSFSEAVSAVSTLIFAYAGTGAFFPIVSEMRDPHLYPRALALCQTVVTVIFLTVGIVVYYYCGSYVASPALGSAGVTIKKVSYGIAFPGLLHLASNSFVHWATWLGCNFGVCLLAYILASAIPVFNGIVSLSGALFGTLLSFQPMGCMWLYDNWARKESPTLRWRLMVAWSVFVIVAGTFMMIAGTCGAVVGIIDSYKADGGSSAWSCADNSNSS</sequence>
<keyword evidence="9" id="KW-1185">Reference proteome</keyword>
<evidence type="ECO:0000256" key="3">
    <source>
        <dbReference type="ARBA" id="ARBA00022692"/>
    </source>
</evidence>
<comment type="similarity">
    <text evidence="2">Belongs to the amino acid/polyamine transporter 2 family.</text>
</comment>
<evidence type="ECO:0000313" key="9">
    <source>
        <dbReference type="Proteomes" id="UP000434172"/>
    </source>
</evidence>
<evidence type="ECO:0000256" key="5">
    <source>
        <dbReference type="ARBA" id="ARBA00023136"/>
    </source>
</evidence>
<dbReference type="EMBL" id="WOWK01000013">
    <property type="protein sequence ID" value="KAF0329262.1"/>
    <property type="molecule type" value="Genomic_DNA"/>
</dbReference>
<dbReference type="PANTHER" id="PTHR22950:SF683">
    <property type="entry name" value="AMINO ACID TRANSPORTER (EUROFUNG)"/>
    <property type="match status" value="1"/>
</dbReference>
<dbReference type="InterPro" id="IPR013057">
    <property type="entry name" value="AA_transpt_TM"/>
</dbReference>
<keyword evidence="5 6" id="KW-0472">Membrane</keyword>
<feature type="transmembrane region" description="Helical" evidence="6">
    <location>
        <begin position="315"/>
        <end position="335"/>
    </location>
</feature>
<protein>
    <submittedName>
        <fullName evidence="8">Transmembrane amino acid transporter</fullName>
    </submittedName>
</protein>
<keyword evidence="3 6" id="KW-0812">Transmembrane</keyword>
<feature type="transmembrane region" description="Helical" evidence="6">
    <location>
        <begin position="139"/>
        <end position="162"/>
    </location>
</feature>
<feature type="transmembrane region" description="Helical" evidence="6">
    <location>
        <begin position="355"/>
        <end position="378"/>
    </location>
</feature>
<feature type="transmembrane region" description="Helical" evidence="6">
    <location>
        <begin position="282"/>
        <end position="303"/>
    </location>
</feature>
<feature type="domain" description="Amino acid transporter transmembrane" evidence="7">
    <location>
        <begin position="88"/>
        <end position="259"/>
    </location>
</feature>
<keyword evidence="4 6" id="KW-1133">Transmembrane helix</keyword>
<dbReference type="OrthoDB" id="40134at2759"/>
<organism evidence="8 9">
    <name type="scientific">Colletotrichum asianum</name>
    <dbReference type="NCBI Taxonomy" id="702518"/>
    <lineage>
        <taxon>Eukaryota</taxon>
        <taxon>Fungi</taxon>
        <taxon>Dikarya</taxon>
        <taxon>Ascomycota</taxon>
        <taxon>Pezizomycotina</taxon>
        <taxon>Sordariomycetes</taxon>
        <taxon>Hypocreomycetidae</taxon>
        <taxon>Glomerellales</taxon>
        <taxon>Glomerellaceae</taxon>
        <taxon>Colletotrichum</taxon>
        <taxon>Colletotrichum gloeosporioides species complex</taxon>
    </lineage>
</organism>
<evidence type="ECO:0000313" key="8">
    <source>
        <dbReference type="EMBL" id="KAF0329262.1"/>
    </source>
</evidence>
<proteinExistence type="inferred from homology"/>
<accession>A0A8H3WNX2</accession>
<reference evidence="8 9" key="1">
    <citation type="submission" date="2019-12" db="EMBL/GenBank/DDBJ databases">
        <title>A genome sequence resource for the geographically widespread anthracnose pathogen Colletotrichum asianum.</title>
        <authorList>
            <person name="Meng Y."/>
        </authorList>
    </citation>
    <scope>NUCLEOTIDE SEQUENCE [LARGE SCALE GENOMIC DNA]</scope>
    <source>
        <strain evidence="8 9">ICMP 18580</strain>
    </source>
</reference>
<feature type="transmembrane region" description="Helical" evidence="6">
    <location>
        <begin position="112"/>
        <end position="132"/>
    </location>
</feature>
<evidence type="ECO:0000256" key="1">
    <source>
        <dbReference type="ARBA" id="ARBA00004141"/>
    </source>
</evidence>
<evidence type="ECO:0000259" key="7">
    <source>
        <dbReference type="Pfam" id="PF01490"/>
    </source>
</evidence>
<evidence type="ECO:0000256" key="4">
    <source>
        <dbReference type="ARBA" id="ARBA00022989"/>
    </source>
</evidence>
<feature type="transmembrane region" description="Helical" evidence="6">
    <location>
        <begin position="65"/>
        <end position="92"/>
    </location>
</feature>